<name>A0A1I0FTX7_9GAMM</name>
<gene>
    <name evidence="3" type="ORF">SAMN04487962_11450</name>
</gene>
<sequence>MYRRLKQGFADRTGRAAPSRGACSGVDHVPDFEPGHHIRLLTFNIQVGINTASYHHYLTRSWQHVLPHRGRIENLDRIASLLRNYDVVALQECDGGSLRSGYINQVQYLAEAAGIPYWHQQLNRNLGPVAQHSNGLLSRFRPLDVTEHRLPGLLPGRGAIIARYGDADDPLVLVIMHLSLSKAGQARQLAYIHELIADYRHVVLMGDLNNHADELLTNTPLKHANLMPLPATAHSFPSWRPERALDHILVSPSLEIRNSEVVSYPLSDHLPIAMDIALPKGYLETF</sequence>
<dbReference type="RefSeq" id="WP_091853214.1">
    <property type="nucleotide sequence ID" value="NZ_FOHZ01000014.1"/>
</dbReference>
<dbReference type="OrthoDB" id="5293344at2"/>
<evidence type="ECO:0000259" key="2">
    <source>
        <dbReference type="Pfam" id="PF03372"/>
    </source>
</evidence>
<dbReference type="PANTHER" id="PTHR14859:SF15">
    <property type="entry name" value="ENDONUCLEASE_EXONUCLEASE_PHOSPHATASE DOMAIN-CONTAINING PROTEIN"/>
    <property type="match status" value="1"/>
</dbReference>
<protein>
    <submittedName>
        <fullName evidence="3">Metal-dependent hydrolase, endonuclease/exonuclease/phosphatase family</fullName>
    </submittedName>
</protein>
<dbReference type="Proteomes" id="UP000198762">
    <property type="component" value="Unassembled WGS sequence"/>
</dbReference>
<dbReference type="STRING" id="430453.SAMN04487962_11450"/>
<dbReference type="AlphaFoldDB" id="A0A1I0FTX7"/>
<dbReference type="InterPro" id="IPR051916">
    <property type="entry name" value="GPI-anchor_lipid_remodeler"/>
</dbReference>
<dbReference type="EMBL" id="FOHZ01000014">
    <property type="protein sequence ID" value="SET61659.1"/>
    <property type="molecule type" value="Genomic_DNA"/>
</dbReference>
<evidence type="ECO:0000313" key="3">
    <source>
        <dbReference type="EMBL" id="SET61659.1"/>
    </source>
</evidence>
<dbReference type="GO" id="GO:0006506">
    <property type="term" value="P:GPI anchor biosynthetic process"/>
    <property type="evidence" value="ECO:0007669"/>
    <property type="project" value="TreeGrafter"/>
</dbReference>
<feature type="region of interest" description="Disordered" evidence="1">
    <location>
        <begin position="1"/>
        <end position="22"/>
    </location>
</feature>
<dbReference type="InterPro" id="IPR036691">
    <property type="entry name" value="Endo/exonu/phosph_ase_sf"/>
</dbReference>
<dbReference type="Gene3D" id="3.60.10.10">
    <property type="entry name" value="Endonuclease/exonuclease/phosphatase"/>
    <property type="match status" value="1"/>
</dbReference>
<accession>A0A1I0FTX7</accession>
<dbReference type="GO" id="GO:0016020">
    <property type="term" value="C:membrane"/>
    <property type="evidence" value="ECO:0007669"/>
    <property type="project" value="GOC"/>
</dbReference>
<evidence type="ECO:0000256" key="1">
    <source>
        <dbReference type="SAM" id="MobiDB-lite"/>
    </source>
</evidence>
<organism evidence="3 4">
    <name type="scientific">Marinobacter segnicrescens</name>
    <dbReference type="NCBI Taxonomy" id="430453"/>
    <lineage>
        <taxon>Bacteria</taxon>
        <taxon>Pseudomonadati</taxon>
        <taxon>Pseudomonadota</taxon>
        <taxon>Gammaproteobacteria</taxon>
        <taxon>Pseudomonadales</taxon>
        <taxon>Marinobacteraceae</taxon>
        <taxon>Marinobacter</taxon>
    </lineage>
</organism>
<evidence type="ECO:0000313" key="4">
    <source>
        <dbReference type="Proteomes" id="UP000198762"/>
    </source>
</evidence>
<keyword evidence="4" id="KW-1185">Reference proteome</keyword>
<dbReference type="InterPro" id="IPR005135">
    <property type="entry name" value="Endo/exonuclease/phosphatase"/>
</dbReference>
<keyword evidence="3" id="KW-0269">Exonuclease</keyword>
<keyword evidence="3" id="KW-0540">Nuclease</keyword>
<dbReference type="PANTHER" id="PTHR14859">
    <property type="entry name" value="CALCOFLUOR WHITE HYPERSENSITIVE PROTEIN PRECURSOR"/>
    <property type="match status" value="1"/>
</dbReference>
<dbReference type="Pfam" id="PF03372">
    <property type="entry name" value="Exo_endo_phos"/>
    <property type="match status" value="1"/>
</dbReference>
<keyword evidence="3" id="KW-0378">Hydrolase</keyword>
<keyword evidence="3" id="KW-0255">Endonuclease</keyword>
<feature type="domain" description="Endonuclease/exonuclease/phosphatase" evidence="2">
    <location>
        <begin position="41"/>
        <end position="269"/>
    </location>
</feature>
<dbReference type="SUPFAM" id="SSF56219">
    <property type="entry name" value="DNase I-like"/>
    <property type="match status" value="1"/>
</dbReference>
<reference evidence="4" key="1">
    <citation type="submission" date="2016-10" db="EMBL/GenBank/DDBJ databases">
        <authorList>
            <person name="Varghese N."/>
            <person name="Submissions S."/>
        </authorList>
    </citation>
    <scope>NUCLEOTIDE SEQUENCE [LARGE SCALE GENOMIC DNA]</scope>
    <source>
        <strain evidence="4">CGMCC 1.6489</strain>
    </source>
</reference>
<proteinExistence type="predicted"/>
<dbReference type="GO" id="GO:0004519">
    <property type="term" value="F:endonuclease activity"/>
    <property type="evidence" value="ECO:0007669"/>
    <property type="project" value="UniProtKB-KW"/>
</dbReference>
<dbReference type="GO" id="GO:0004527">
    <property type="term" value="F:exonuclease activity"/>
    <property type="evidence" value="ECO:0007669"/>
    <property type="project" value="UniProtKB-KW"/>
</dbReference>